<accession>A0A833GZS3</accession>
<evidence type="ECO:0000256" key="1">
    <source>
        <dbReference type="SAM" id="Phobius"/>
    </source>
</evidence>
<gene>
    <name evidence="3" type="ORF">F9K24_15195</name>
</gene>
<feature type="signal peptide" evidence="2">
    <location>
        <begin position="1"/>
        <end position="19"/>
    </location>
</feature>
<keyword evidence="1" id="KW-1133">Transmembrane helix</keyword>
<keyword evidence="1" id="KW-0472">Membrane</keyword>
<organism evidence="3 4">
    <name type="scientific">Leptonema illini</name>
    <dbReference type="NCBI Taxonomy" id="183"/>
    <lineage>
        <taxon>Bacteria</taxon>
        <taxon>Pseudomonadati</taxon>
        <taxon>Spirochaetota</taxon>
        <taxon>Spirochaetia</taxon>
        <taxon>Leptospirales</taxon>
        <taxon>Leptospiraceae</taxon>
        <taxon>Leptonema</taxon>
    </lineage>
</organism>
<name>A0A833GZS3_9LEPT</name>
<protein>
    <submittedName>
        <fullName evidence="3">ABC transporter permease</fullName>
    </submittedName>
</protein>
<proteinExistence type="predicted"/>
<feature type="chain" id="PRO_5032841331" evidence="2">
    <location>
        <begin position="20"/>
        <end position="150"/>
    </location>
</feature>
<feature type="transmembrane region" description="Helical" evidence="1">
    <location>
        <begin position="118"/>
        <end position="139"/>
    </location>
</feature>
<keyword evidence="2" id="KW-0732">Signal</keyword>
<comment type="caution">
    <text evidence="3">The sequence shown here is derived from an EMBL/GenBank/DDBJ whole genome shotgun (WGS) entry which is preliminary data.</text>
</comment>
<reference evidence="3 4" key="1">
    <citation type="submission" date="2019-10" db="EMBL/GenBank/DDBJ databases">
        <title>Extracellular Electron Transfer in a Candidatus Methanoperedens spp. Enrichment Culture.</title>
        <authorList>
            <person name="Berger S."/>
            <person name="Rangel Shaw D."/>
            <person name="Berben T."/>
            <person name="In 'T Zandt M."/>
            <person name="Frank J."/>
            <person name="Reimann J."/>
            <person name="Jetten M.S.M."/>
            <person name="Welte C.U."/>
        </authorList>
    </citation>
    <scope>NUCLEOTIDE SEQUENCE [LARGE SCALE GENOMIC DNA]</scope>
    <source>
        <strain evidence="3">SB12</strain>
    </source>
</reference>
<keyword evidence="1" id="KW-0812">Transmembrane</keyword>
<dbReference type="AlphaFoldDB" id="A0A833GZS3"/>
<evidence type="ECO:0000313" key="4">
    <source>
        <dbReference type="Proteomes" id="UP000460298"/>
    </source>
</evidence>
<sequence>MMKIILTILAITVSPVSLLAHGVHSSVEEGGPAVVIRIRYGDGSPFSYEQYEVFGPGDDVPFMNGRSDANGRVLFAPDRDGEWRVRFFSHDGHGGERIVPFSAIARSGDHADPASDRLLRLTAGLGYLTGIFGIALFFLRRTTARTGEAE</sequence>
<evidence type="ECO:0000313" key="3">
    <source>
        <dbReference type="EMBL" id="KAB2931037.1"/>
    </source>
</evidence>
<evidence type="ECO:0000256" key="2">
    <source>
        <dbReference type="SAM" id="SignalP"/>
    </source>
</evidence>
<dbReference type="EMBL" id="WBUI01000016">
    <property type="protein sequence ID" value="KAB2931037.1"/>
    <property type="molecule type" value="Genomic_DNA"/>
</dbReference>
<dbReference type="Proteomes" id="UP000460298">
    <property type="component" value="Unassembled WGS sequence"/>
</dbReference>